<protein>
    <submittedName>
        <fullName evidence="3">DegT/DnrJ/EryC1/StrS aminotransferase family protein</fullName>
    </submittedName>
</protein>
<organism evidence="3 4">
    <name type="scientific">Campylobacter canadensis</name>
    <dbReference type="NCBI Taxonomy" id="449520"/>
    <lineage>
        <taxon>Bacteria</taxon>
        <taxon>Pseudomonadati</taxon>
        <taxon>Campylobacterota</taxon>
        <taxon>Epsilonproteobacteria</taxon>
        <taxon>Campylobacterales</taxon>
        <taxon>Campylobacteraceae</taxon>
        <taxon>Campylobacter</taxon>
    </lineage>
</organism>
<sequence>MKEISNFVNTLSKEDKESLISYLDKDNISILTSYLQDMFKCKNIVLTNNHTAAHHLALSAIDLKRGDKILCSVNSFPNVAQSIRYFDAEPIFLDVNTSDFNIDLSYLKKTLEFKKHKKLKAIILNHSAGLASCIDEIKELCDFYNIKIINDCGFSLGIEYKNKLIGENDFISSYAFNAVSKNPLFSGGFLVINDDSVYKRAELLNNNAIIENAWGKDGNLGYFYDVVDIGYEYKMSSICAALAFIKIQKYKEEIKRRRQIAKIYNDELSNLKHIHLPIDSKEHIYSRYIIKVDKNRDNFARRLKEMNINTAINYIPINFLSYYKQKYNLKITDFPNALSNYQQILSLPIRADLSDDEVYYICKCVKELDSKWV</sequence>
<proteinExistence type="inferred from homology"/>
<dbReference type="InterPro" id="IPR015421">
    <property type="entry name" value="PyrdxlP-dep_Trfase_major"/>
</dbReference>
<keyword evidence="3" id="KW-0032">Aminotransferase</keyword>
<dbReference type="Gene3D" id="3.40.640.10">
    <property type="entry name" value="Type I PLP-dependent aspartate aminotransferase-like (Major domain)"/>
    <property type="match status" value="1"/>
</dbReference>
<dbReference type="EMBL" id="JACGBB010000004">
    <property type="protein sequence ID" value="MBZ7987024.1"/>
    <property type="molecule type" value="Genomic_DNA"/>
</dbReference>
<keyword evidence="2" id="KW-0663">Pyridoxal phosphate</keyword>
<keyword evidence="3" id="KW-0808">Transferase</keyword>
<keyword evidence="4" id="KW-1185">Reference proteome</keyword>
<dbReference type="SUPFAM" id="SSF53383">
    <property type="entry name" value="PLP-dependent transferases"/>
    <property type="match status" value="1"/>
</dbReference>
<dbReference type="PANTHER" id="PTHR30244:SF34">
    <property type="entry name" value="DTDP-4-AMINO-4,6-DIDEOXYGALACTOSE TRANSAMINASE"/>
    <property type="match status" value="1"/>
</dbReference>
<evidence type="ECO:0000313" key="4">
    <source>
        <dbReference type="Proteomes" id="UP000786183"/>
    </source>
</evidence>
<dbReference type="Pfam" id="PF01041">
    <property type="entry name" value="DegT_DnrJ_EryC1"/>
    <property type="match status" value="1"/>
</dbReference>
<dbReference type="PANTHER" id="PTHR30244">
    <property type="entry name" value="TRANSAMINASE"/>
    <property type="match status" value="1"/>
</dbReference>
<comment type="caution">
    <text evidence="3">The sequence shown here is derived from an EMBL/GenBank/DDBJ whole genome shotgun (WGS) entry which is preliminary data.</text>
</comment>
<dbReference type="Gene3D" id="3.90.1150.10">
    <property type="entry name" value="Aspartate Aminotransferase, domain 1"/>
    <property type="match status" value="1"/>
</dbReference>
<gene>
    <name evidence="3" type="ORF">AVCANL283_02675</name>
</gene>
<comment type="similarity">
    <text evidence="1 2">Belongs to the DegT/DnrJ/EryC1 family.</text>
</comment>
<dbReference type="PIRSF" id="PIRSF000390">
    <property type="entry name" value="PLP_StrS"/>
    <property type="match status" value="1"/>
</dbReference>
<evidence type="ECO:0000313" key="3">
    <source>
        <dbReference type="EMBL" id="MBZ7987024.1"/>
    </source>
</evidence>
<evidence type="ECO:0000256" key="1">
    <source>
        <dbReference type="ARBA" id="ARBA00037999"/>
    </source>
</evidence>
<reference evidence="3 4" key="1">
    <citation type="submission" date="2020-07" db="EMBL/GenBank/DDBJ databases">
        <title>Transfer of Campylobacter canadensis to the novel genus Avispirillum gen. nov., that also includes two novel species recovered from migratory waterfowl: Avispirillum anseris sp. nov. and Avispirillum brantae sp. nov.</title>
        <authorList>
            <person name="Miller W.G."/>
            <person name="Chapman M.H."/>
            <person name="Yee E."/>
            <person name="Inglis G.D."/>
        </authorList>
    </citation>
    <scope>NUCLEOTIDE SEQUENCE [LARGE SCALE GENOMIC DNA]</scope>
    <source>
        <strain evidence="3 4">L283</strain>
    </source>
</reference>
<name>A0ABS7WSW0_9BACT</name>
<dbReference type="InterPro" id="IPR015422">
    <property type="entry name" value="PyrdxlP-dep_Trfase_small"/>
</dbReference>
<dbReference type="GO" id="GO:0008483">
    <property type="term" value="F:transaminase activity"/>
    <property type="evidence" value="ECO:0007669"/>
    <property type="project" value="UniProtKB-KW"/>
</dbReference>
<dbReference type="Proteomes" id="UP000786183">
    <property type="component" value="Unassembled WGS sequence"/>
</dbReference>
<accession>A0ABS7WSW0</accession>
<dbReference type="InterPro" id="IPR015424">
    <property type="entry name" value="PyrdxlP-dep_Trfase"/>
</dbReference>
<evidence type="ECO:0000256" key="2">
    <source>
        <dbReference type="RuleBase" id="RU004508"/>
    </source>
</evidence>
<dbReference type="RefSeq" id="WP_224323744.1">
    <property type="nucleotide sequence ID" value="NZ_JACGBB010000004.1"/>
</dbReference>
<dbReference type="InterPro" id="IPR000653">
    <property type="entry name" value="DegT/StrS_aminotransferase"/>
</dbReference>